<protein>
    <submittedName>
        <fullName evidence="1">Uncharacterized protein</fullName>
    </submittedName>
</protein>
<evidence type="ECO:0000313" key="2">
    <source>
        <dbReference type="Proteomes" id="UP000011135"/>
    </source>
</evidence>
<dbReference type="AlphaFoldDB" id="L8JNM3"/>
<comment type="caution">
    <text evidence="1">The sequence shown here is derived from an EMBL/GenBank/DDBJ whole genome shotgun (WGS) entry which is preliminary data.</text>
</comment>
<reference evidence="1 2" key="1">
    <citation type="submission" date="2012-12" db="EMBL/GenBank/DDBJ databases">
        <title>Genome assembly of Fulvivirga imtechensis AK7.</title>
        <authorList>
            <person name="Nupur N."/>
            <person name="Khatri I."/>
            <person name="Kumar R."/>
            <person name="Subramanian S."/>
            <person name="Pinnaka A."/>
        </authorList>
    </citation>
    <scope>NUCLEOTIDE SEQUENCE [LARGE SCALE GENOMIC DNA]</scope>
    <source>
        <strain evidence="1 2">AK7</strain>
    </source>
</reference>
<gene>
    <name evidence="1" type="ORF">C900_05404</name>
</gene>
<dbReference type="Pfam" id="PF08892">
    <property type="entry name" value="YqcI_YcgG"/>
    <property type="match status" value="1"/>
</dbReference>
<dbReference type="STRING" id="1237149.C900_05404"/>
<dbReference type="InterPro" id="IPR014988">
    <property type="entry name" value="Uncharacterised_YqcI/YcgG"/>
</dbReference>
<keyword evidence="2" id="KW-1185">Reference proteome</keyword>
<proteinExistence type="predicted"/>
<dbReference type="Proteomes" id="UP000011135">
    <property type="component" value="Unassembled WGS sequence"/>
</dbReference>
<evidence type="ECO:0000313" key="1">
    <source>
        <dbReference type="EMBL" id="ELR69124.1"/>
    </source>
</evidence>
<dbReference type="eggNOG" id="COG3403">
    <property type="taxonomic scope" value="Bacteria"/>
</dbReference>
<dbReference type="EMBL" id="AMZN01000083">
    <property type="protein sequence ID" value="ELR69124.1"/>
    <property type="molecule type" value="Genomic_DNA"/>
</dbReference>
<name>L8JNM3_9BACT</name>
<sequence>MMNKAIRGYFKIDDQAYVGAPPVSNKRNYYMDIFEEMGTRESSHRMFNSIFKFLRKPSLGSEYPQAYFAVFDETEIEDQEHFDALVWTQLYPMHQKLMKLEPHEDLVYDPNDPDFILIIGGKTVNITGLHPRSNRKSRRFPWPVLVFTVNE</sequence>
<organism evidence="1 2">
    <name type="scientific">Fulvivirga imtechensis AK7</name>
    <dbReference type="NCBI Taxonomy" id="1237149"/>
    <lineage>
        <taxon>Bacteria</taxon>
        <taxon>Pseudomonadati</taxon>
        <taxon>Bacteroidota</taxon>
        <taxon>Cytophagia</taxon>
        <taxon>Cytophagales</taxon>
        <taxon>Fulvivirgaceae</taxon>
        <taxon>Fulvivirga</taxon>
    </lineage>
</organism>
<accession>L8JNM3</accession>